<evidence type="ECO:0000313" key="4">
    <source>
        <dbReference type="Proteomes" id="UP000738402"/>
    </source>
</evidence>
<sequence length="441" mass="51651">MLRTQSTVFARFSSIGVSRNVAREELALVRSPLPNYVSRYVDFAGPKFELKSSLTDAFWDHKLQFLTKPDSSLLPRRPRRIQPPTQFTDTTALASYTTYLTCARPSPNEESTVLNILYRDVLTDENLPLLTERTIDQLLVFLHSYNHCATMLNLIFNMAPAVGIEPQIKWVNLVLNSAIHLDRRSKERVLDACVDKIIEYDLDPTLASWTSLLMLLPKESAKHYLQSMLQLKIPLQRTIWQVLKIKENELRTSQQAVEFLRQYPDSFCQLSGSIHPVNYIRIYSFYYNLDCLIKSVDVFQMRRPLKFSHLQQLIVQPAYKGEMYKSISMLEYFHSKCPISLSKRQLVYNQLLKLHLRSLGAHENYYNVLRFLYHNSQQHEAFRHMIRTALKHRNAEHLYPEMIRPCPELSSDIISNLTWKQPITKLEDNTPSYQKYARLFI</sequence>
<dbReference type="AlphaFoldDB" id="A0AAN6D9Y8"/>
<organism evidence="1 4">
    <name type="scientific">Ogataea haglerorum</name>
    <dbReference type="NCBI Taxonomy" id="1937702"/>
    <lineage>
        <taxon>Eukaryota</taxon>
        <taxon>Fungi</taxon>
        <taxon>Dikarya</taxon>
        <taxon>Ascomycota</taxon>
        <taxon>Saccharomycotina</taxon>
        <taxon>Pichiomycetes</taxon>
        <taxon>Pichiales</taxon>
        <taxon>Pichiaceae</taxon>
        <taxon>Ogataea</taxon>
    </lineage>
</organism>
<name>A0AAN6D9Y8_9ASCO</name>
<reference evidence="1 3" key="1">
    <citation type="journal article" date="2021" name="G3 (Bethesda)">
        <title>Genomic diversity, chromosomal rearrangements, and interspecies hybridization in the ogataea polymorpha species complex.</title>
        <authorList>
            <person name="Hanson S.J."/>
            <person name="Cinneide E.O."/>
            <person name="Salzberg L.I."/>
            <person name="Wolfe K.H."/>
            <person name="McGowan J."/>
            <person name="Fitzpatrick D.A."/>
            <person name="Matlin K."/>
        </authorList>
    </citation>
    <scope>NUCLEOTIDE SEQUENCE</scope>
    <source>
        <strain evidence="2">81-436-3</strain>
        <strain evidence="1">83-405-1</strain>
    </source>
</reference>
<dbReference type="Proteomes" id="UP000738402">
    <property type="component" value="Unassembled WGS sequence"/>
</dbReference>
<evidence type="ECO:0000313" key="1">
    <source>
        <dbReference type="EMBL" id="KAG7729738.1"/>
    </source>
</evidence>
<evidence type="ECO:0000313" key="3">
    <source>
        <dbReference type="Proteomes" id="UP000697297"/>
    </source>
</evidence>
<dbReference type="Proteomes" id="UP000697297">
    <property type="component" value="Unassembled WGS sequence"/>
</dbReference>
<comment type="caution">
    <text evidence="1">The sequence shown here is derived from an EMBL/GenBank/DDBJ whole genome shotgun (WGS) entry which is preliminary data.</text>
</comment>
<gene>
    <name evidence="1" type="ORF">KL933_000818</name>
    <name evidence="2" type="ORF">KL946_004711</name>
</gene>
<dbReference type="EMBL" id="JAHLUH010000002">
    <property type="protein sequence ID" value="KAG7729738.1"/>
    <property type="molecule type" value="Genomic_DNA"/>
</dbReference>
<proteinExistence type="predicted"/>
<keyword evidence="3" id="KW-1185">Reference proteome</keyword>
<accession>A0AAN6D9Y8</accession>
<dbReference type="EMBL" id="JAHLUN010000015">
    <property type="protein sequence ID" value="KAG7762315.1"/>
    <property type="molecule type" value="Genomic_DNA"/>
</dbReference>
<evidence type="ECO:0000313" key="2">
    <source>
        <dbReference type="EMBL" id="KAG7762315.1"/>
    </source>
</evidence>
<protein>
    <submittedName>
        <fullName evidence="1">Uncharacterized protein</fullName>
    </submittedName>
</protein>